<sequence>MGKIIAVANQKGGVGKTTTSVNLAASLAATKRKILLIDLDPQGNATMGSGIDKYEVAATCYELLVDQKPFEEVVCRETSGLYDLIAANTDVTAAEIKLMQVYSREQRLKNALAPIRDQYDYIIIDCPPSLNMLTVNAMTAADSVLVPMQCEYYALEGLTALMDTVSQLISVVNADLHIEGILRTMYDPRNRLANDVSEQLKRHFGDKVYRTVIPRNVRLAEAPSFGSPVMYYDKSSTGAKAYLALAGEILRKAEQKKTTPEKTND</sequence>
<protein>
    <submittedName>
        <fullName evidence="4">ParA family protein</fullName>
    </submittedName>
</protein>
<dbReference type="EMBL" id="VOLR01000028">
    <property type="protein sequence ID" value="TWX55562.1"/>
    <property type="molecule type" value="Genomic_DNA"/>
</dbReference>
<dbReference type="InterPro" id="IPR027417">
    <property type="entry name" value="P-loop_NTPase"/>
</dbReference>
<dbReference type="PIRSF" id="PIRSF009320">
    <property type="entry name" value="Nuc_binding_HP_1000"/>
    <property type="match status" value="1"/>
</dbReference>
<evidence type="ECO:0000259" key="2">
    <source>
        <dbReference type="Pfam" id="PF13614"/>
    </source>
</evidence>
<evidence type="ECO:0000313" key="6">
    <source>
        <dbReference type="Proteomes" id="UP000321917"/>
    </source>
</evidence>
<dbReference type="Proteomes" id="UP000321917">
    <property type="component" value="Unassembled WGS sequence"/>
</dbReference>
<evidence type="ECO:0000313" key="4">
    <source>
        <dbReference type="EMBL" id="TWX64464.1"/>
    </source>
</evidence>
<dbReference type="SUPFAM" id="SSF52540">
    <property type="entry name" value="P-loop containing nucleoside triphosphate hydrolases"/>
    <property type="match status" value="1"/>
</dbReference>
<gene>
    <name evidence="3" type="ORF">ESZ26_16255</name>
    <name evidence="4" type="ORF">ESZ27_14310</name>
</gene>
<dbReference type="FunFam" id="3.40.50.300:FF:000285">
    <property type="entry name" value="Sporulation initiation inhibitor Soj"/>
    <property type="match status" value="1"/>
</dbReference>
<dbReference type="PANTHER" id="PTHR13696:SF52">
    <property type="entry name" value="PARA FAMILY PROTEIN CT_582"/>
    <property type="match status" value="1"/>
</dbReference>
<keyword evidence="5" id="KW-1185">Reference proteome</keyword>
<dbReference type="Proteomes" id="UP000321525">
    <property type="component" value="Unassembled WGS sequence"/>
</dbReference>
<accession>A0A5C6Q695</accession>
<name>A0A5C6Q695_9GAMM</name>
<dbReference type="PANTHER" id="PTHR13696">
    <property type="entry name" value="P-LOOP CONTAINING NUCLEOSIDE TRIPHOSPHATE HYDROLASE"/>
    <property type="match status" value="1"/>
</dbReference>
<dbReference type="InterPro" id="IPR050678">
    <property type="entry name" value="DNA_Partitioning_ATPase"/>
</dbReference>
<dbReference type="EMBL" id="VOLQ01000031">
    <property type="protein sequence ID" value="TWX64464.1"/>
    <property type="molecule type" value="Genomic_DNA"/>
</dbReference>
<evidence type="ECO:0000313" key="5">
    <source>
        <dbReference type="Proteomes" id="UP000321525"/>
    </source>
</evidence>
<feature type="domain" description="AAA" evidence="2">
    <location>
        <begin position="3"/>
        <end position="178"/>
    </location>
</feature>
<reference evidence="4 6" key="1">
    <citation type="submission" date="2019-07" db="EMBL/GenBank/DDBJ databases">
        <title>Genomes of sea-ice associated Colwellia species.</title>
        <authorList>
            <person name="Bowman J.P."/>
        </authorList>
    </citation>
    <scope>NUCLEOTIDE SEQUENCE [LARGE SCALE GENOMIC DNA]</scope>
    <source>
        <strain evidence="3 5">ACAM 607</strain>
        <strain evidence="4 6">IC036</strain>
    </source>
</reference>
<dbReference type="CDD" id="cd02042">
    <property type="entry name" value="ParAB_family"/>
    <property type="match status" value="1"/>
</dbReference>
<evidence type="ECO:0000256" key="1">
    <source>
        <dbReference type="ARBA" id="ARBA00060876"/>
    </source>
</evidence>
<dbReference type="InterPro" id="IPR025669">
    <property type="entry name" value="AAA_dom"/>
</dbReference>
<dbReference type="RefSeq" id="WP_146800506.1">
    <property type="nucleotide sequence ID" value="NZ_VOLP01000027.1"/>
</dbReference>
<dbReference type="Gene3D" id="3.40.50.300">
    <property type="entry name" value="P-loop containing nucleotide triphosphate hydrolases"/>
    <property type="match status" value="1"/>
</dbReference>
<dbReference type="Pfam" id="PF13614">
    <property type="entry name" value="AAA_31"/>
    <property type="match status" value="1"/>
</dbReference>
<evidence type="ECO:0000313" key="3">
    <source>
        <dbReference type="EMBL" id="TWX55562.1"/>
    </source>
</evidence>
<comment type="similarity">
    <text evidence="1">To B.subtilis soj.</text>
</comment>
<dbReference type="AlphaFoldDB" id="A0A5C6Q695"/>
<proteinExistence type="predicted"/>
<dbReference type="OrthoDB" id="9815116at2"/>
<organism evidence="4 6">
    <name type="scientific">Colwellia hornerae</name>
    <dbReference type="NCBI Taxonomy" id="89402"/>
    <lineage>
        <taxon>Bacteria</taxon>
        <taxon>Pseudomonadati</taxon>
        <taxon>Pseudomonadota</taxon>
        <taxon>Gammaproteobacteria</taxon>
        <taxon>Alteromonadales</taxon>
        <taxon>Colwelliaceae</taxon>
        <taxon>Colwellia</taxon>
    </lineage>
</organism>
<comment type="caution">
    <text evidence="4">The sequence shown here is derived from an EMBL/GenBank/DDBJ whole genome shotgun (WGS) entry which is preliminary data.</text>
</comment>